<dbReference type="InterPro" id="IPR001789">
    <property type="entry name" value="Sig_transdc_resp-reg_receiver"/>
</dbReference>
<dbReference type="InterPro" id="IPR011006">
    <property type="entry name" value="CheY-like_superfamily"/>
</dbReference>
<protein>
    <submittedName>
        <fullName evidence="10">Response regulator</fullName>
    </submittedName>
</protein>
<keyword evidence="1 6" id="KW-0597">Phosphoprotein</keyword>
<dbReference type="PROSITE" id="PS51755">
    <property type="entry name" value="OMPR_PHOB"/>
    <property type="match status" value="1"/>
</dbReference>
<comment type="caution">
    <text evidence="10">The sequence shown here is derived from an EMBL/GenBank/DDBJ whole genome shotgun (WGS) entry which is preliminary data.</text>
</comment>
<evidence type="ECO:0000256" key="4">
    <source>
        <dbReference type="ARBA" id="ARBA00023125"/>
    </source>
</evidence>
<dbReference type="Gene3D" id="1.10.10.10">
    <property type="entry name" value="Winged helix-like DNA-binding domain superfamily/Winged helix DNA-binding domain"/>
    <property type="match status" value="1"/>
</dbReference>
<evidence type="ECO:0000259" key="9">
    <source>
        <dbReference type="PROSITE" id="PS51755"/>
    </source>
</evidence>
<dbReference type="EMBL" id="WUUL01000006">
    <property type="protein sequence ID" value="MXQ54199.1"/>
    <property type="molecule type" value="Genomic_DNA"/>
</dbReference>
<gene>
    <name evidence="10" type="ORF">GSM42_10825</name>
</gene>
<organism evidence="10 11">
    <name type="scientific">Shimazuella alba</name>
    <dbReference type="NCBI Taxonomy" id="2690964"/>
    <lineage>
        <taxon>Bacteria</taxon>
        <taxon>Bacillati</taxon>
        <taxon>Bacillota</taxon>
        <taxon>Bacilli</taxon>
        <taxon>Bacillales</taxon>
        <taxon>Thermoactinomycetaceae</taxon>
        <taxon>Shimazuella</taxon>
    </lineage>
</organism>
<dbReference type="PANTHER" id="PTHR48111">
    <property type="entry name" value="REGULATOR OF RPOS"/>
    <property type="match status" value="1"/>
</dbReference>
<dbReference type="InterPro" id="IPR036388">
    <property type="entry name" value="WH-like_DNA-bd_sf"/>
</dbReference>
<dbReference type="SMART" id="SM00862">
    <property type="entry name" value="Trans_reg_C"/>
    <property type="match status" value="1"/>
</dbReference>
<dbReference type="AlphaFoldDB" id="A0A6I4VRC4"/>
<dbReference type="GO" id="GO:0005829">
    <property type="term" value="C:cytosol"/>
    <property type="evidence" value="ECO:0007669"/>
    <property type="project" value="TreeGrafter"/>
</dbReference>
<keyword evidence="4 7" id="KW-0238">DNA-binding</keyword>
<reference evidence="10 11" key="1">
    <citation type="submission" date="2019-12" db="EMBL/GenBank/DDBJ databases">
        <title>Whole-genome analyses of novel actinobacteria.</title>
        <authorList>
            <person name="Sahin N."/>
            <person name="Saygin H."/>
        </authorList>
    </citation>
    <scope>NUCLEOTIDE SEQUENCE [LARGE SCALE GENOMIC DNA]</scope>
    <source>
        <strain evidence="10 11">KC615</strain>
    </source>
</reference>
<sequence>MTFKVFIVEDDEMLLSLLEKFLQKYGFETFCVKNFDQLLIDFRSFQPHLVLLDINLPKYDGYEWCKQMRNISKCPIIFISARDSKMDQVMALEYGADDFITKPFDYEITLAKIKSHLRRAYGTYSALSHQRIIELDGLQLNLDRLTLTWKSNTVELRNTEAKILDLCMKQIDCIVSRDQLLENIWDDQAFVDENTLNVYIRRVRNKLDQLHLNGALQTIRGEGYRLTPIWREII</sequence>
<dbReference type="Proteomes" id="UP000430692">
    <property type="component" value="Unassembled WGS sequence"/>
</dbReference>
<evidence type="ECO:0000256" key="6">
    <source>
        <dbReference type="PROSITE-ProRule" id="PRU00169"/>
    </source>
</evidence>
<evidence type="ECO:0000256" key="3">
    <source>
        <dbReference type="ARBA" id="ARBA00023015"/>
    </source>
</evidence>
<dbReference type="RefSeq" id="WP_160801555.1">
    <property type="nucleotide sequence ID" value="NZ_WUUL01000006.1"/>
</dbReference>
<dbReference type="SUPFAM" id="SSF52172">
    <property type="entry name" value="CheY-like"/>
    <property type="match status" value="1"/>
</dbReference>
<evidence type="ECO:0000259" key="8">
    <source>
        <dbReference type="PROSITE" id="PS50110"/>
    </source>
</evidence>
<keyword evidence="2" id="KW-0902">Two-component regulatory system</keyword>
<keyword evidence="3" id="KW-0805">Transcription regulation</keyword>
<accession>A0A6I4VRC4</accession>
<evidence type="ECO:0000256" key="2">
    <source>
        <dbReference type="ARBA" id="ARBA00023012"/>
    </source>
</evidence>
<dbReference type="SMART" id="SM00448">
    <property type="entry name" value="REC"/>
    <property type="match status" value="1"/>
</dbReference>
<dbReference type="CDD" id="cd00383">
    <property type="entry name" value="trans_reg_C"/>
    <property type="match status" value="1"/>
</dbReference>
<dbReference type="CDD" id="cd18159">
    <property type="entry name" value="REC_OmpR_NsrR-like"/>
    <property type="match status" value="1"/>
</dbReference>
<dbReference type="PANTHER" id="PTHR48111:SF31">
    <property type="entry name" value="TRANSCRIPTIONAL REGULATORY PROTEIN YXDJ"/>
    <property type="match status" value="1"/>
</dbReference>
<evidence type="ECO:0000313" key="11">
    <source>
        <dbReference type="Proteomes" id="UP000430692"/>
    </source>
</evidence>
<dbReference type="GO" id="GO:0032993">
    <property type="term" value="C:protein-DNA complex"/>
    <property type="evidence" value="ECO:0007669"/>
    <property type="project" value="TreeGrafter"/>
</dbReference>
<dbReference type="InterPro" id="IPR039420">
    <property type="entry name" value="WalR-like"/>
</dbReference>
<proteinExistence type="predicted"/>
<feature type="DNA-binding region" description="OmpR/PhoB-type" evidence="7">
    <location>
        <begin position="130"/>
        <end position="228"/>
    </location>
</feature>
<dbReference type="SUPFAM" id="SSF46894">
    <property type="entry name" value="C-terminal effector domain of the bipartite response regulators"/>
    <property type="match status" value="1"/>
</dbReference>
<keyword evidence="11" id="KW-1185">Reference proteome</keyword>
<dbReference type="InterPro" id="IPR016032">
    <property type="entry name" value="Sig_transdc_resp-reg_C-effctor"/>
</dbReference>
<evidence type="ECO:0000256" key="5">
    <source>
        <dbReference type="ARBA" id="ARBA00023163"/>
    </source>
</evidence>
<dbReference type="Pfam" id="PF00072">
    <property type="entry name" value="Response_reg"/>
    <property type="match status" value="1"/>
</dbReference>
<feature type="domain" description="OmpR/PhoB-type" evidence="9">
    <location>
        <begin position="130"/>
        <end position="228"/>
    </location>
</feature>
<dbReference type="Pfam" id="PF00486">
    <property type="entry name" value="Trans_reg_C"/>
    <property type="match status" value="1"/>
</dbReference>
<dbReference type="PROSITE" id="PS50110">
    <property type="entry name" value="RESPONSE_REGULATORY"/>
    <property type="match status" value="1"/>
</dbReference>
<dbReference type="GO" id="GO:0000156">
    <property type="term" value="F:phosphorelay response regulator activity"/>
    <property type="evidence" value="ECO:0007669"/>
    <property type="project" value="TreeGrafter"/>
</dbReference>
<evidence type="ECO:0000256" key="7">
    <source>
        <dbReference type="PROSITE-ProRule" id="PRU01091"/>
    </source>
</evidence>
<dbReference type="Gene3D" id="3.40.50.2300">
    <property type="match status" value="1"/>
</dbReference>
<evidence type="ECO:0000256" key="1">
    <source>
        <dbReference type="ARBA" id="ARBA00022553"/>
    </source>
</evidence>
<feature type="domain" description="Response regulatory" evidence="8">
    <location>
        <begin position="4"/>
        <end position="117"/>
    </location>
</feature>
<feature type="modified residue" description="4-aspartylphosphate" evidence="6">
    <location>
        <position position="53"/>
    </location>
</feature>
<name>A0A6I4VRC4_9BACL</name>
<dbReference type="GO" id="GO:0000976">
    <property type="term" value="F:transcription cis-regulatory region binding"/>
    <property type="evidence" value="ECO:0007669"/>
    <property type="project" value="TreeGrafter"/>
</dbReference>
<dbReference type="GO" id="GO:0006355">
    <property type="term" value="P:regulation of DNA-templated transcription"/>
    <property type="evidence" value="ECO:0007669"/>
    <property type="project" value="InterPro"/>
</dbReference>
<dbReference type="InterPro" id="IPR001867">
    <property type="entry name" value="OmpR/PhoB-type_DNA-bd"/>
</dbReference>
<keyword evidence="5" id="KW-0804">Transcription</keyword>
<dbReference type="Gene3D" id="6.10.250.690">
    <property type="match status" value="1"/>
</dbReference>
<evidence type="ECO:0000313" key="10">
    <source>
        <dbReference type="EMBL" id="MXQ54199.1"/>
    </source>
</evidence>